<dbReference type="InterPro" id="IPR050763">
    <property type="entry name" value="ABC_transporter_ATP-binding"/>
</dbReference>
<evidence type="ECO:0000256" key="1">
    <source>
        <dbReference type="ARBA" id="ARBA00005417"/>
    </source>
</evidence>
<evidence type="ECO:0000313" key="7">
    <source>
        <dbReference type="EMBL" id="MTE28381.1"/>
    </source>
</evidence>
<organism evidence="7 8">
    <name type="scientific">Winogradskyella ouciana</name>
    <dbReference type="NCBI Taxonomy" id="2608631"/>
    <lineage>
        <taxon>Bacteria</taxon>
        <taxon>Pseudomonadati</taxon>
        <taxon>Bacteroidota</taxon>
        <taxon>Flavobacteriia</taxon>
        <taxon>Flavobacteriales</taxon>
        <taxon>Flavobacteriaceae</taxon>
        <taxon>Winogradskyella</taxon>
    </lineage>
</organism>
<gene>
    <name evidence="7" type="ORF">F1003_15755</name>
</gene>
<dbReference type="PANTHER" id="PTHR42711">
    <property type="entry name" value="ABC TRANSPORTER ATP-BINDING PROTEIN"/>
    <property type="match status" value="1"/>
</dbReference>
<dbReference type="GO" id="GO:0005524">
    <property type="term" value="F:ATP binding"/>
    <property type="evidence" value="ECO:0007669"/>
    <property type="project" value="UniProtKB-KW"/>
</dbReference>
<dbReference type="Gene3D" id="3.40.50.300">
    <property type="entry name" value="P-loop containing nucleotide triphosphate hydrolases"/>
    <property type="match status" value="1"/>
</dbReference>
<proteinExistence type="inferred from homology"/>
<dbReference type="AlphaFoldDB" id="A0A7K1GGY5"/>
<protein>
    <submittedName>
        <fullName evidence="7">ATP-binding cassette domain-containing protein</fullName>
    </submittedName>
</protein>
<keyword evidence="8" id="KW-1185">Reference proteome</keyword>
<evidence type="ECO:0000259" key="6">
    <source>
        <dbReference type="Pfam" id="PF00005"/>
    </source>
</evidence>
<dbReference type="Proteomes" id="UP000447545">
    <property type="component" value="Unassembled WGS sequence"/>
</dbReference>
<reference evidence="7 8" key="1">
    <citation type="submission" date="2019-11" db="EMBL/GenBank/DDBJ databases">
        <title>Winogradskyella ouciana sp. nov., isolated from the hadal seawater of the Mariana Trench.</title>
        <authorList>
            <person name="Liu R."/>
        </authorList>
    </citation>
    <scope>NUCLEOTIDE SEQUENCE [LARGE SCALE GENOMIC DNA]</scope>
    <source>
        <strain evidence="7 8">ZXX205</strain>
    </source>
</reference>
<dbReference type="PANTHER" id="PTHR42711:SF5">
    <property type="entry name" value="ABC TRANSPORTER ATP-BINDING PROTEIN NATA"/>
    <property type="match status" value="1"/>
</dbReference>
<evidence type="ECO:0000256" key="4">
    <source>
        <dbReference type="ARBA" id="ARBA00022741"/>
    </source>
</evidence>
<dbReference type="Pfam" id="PF00005">
    <property type="entry name" value="ABC_tran"/>
    <property type="match status" value="1"/>
</dbReference>
<comment type="caution">
    <text evidence="7">The sequence shown here is derived from an EMBL/GenBank/DDBJ whole genome shotgun (WGS) entry which is preliminary data.</text>
</comment>
<accession>A0A7K1GGY5</accession>
<dbReference type="InterPro" id="IPR003439">
    <property type="entry name" value="ABC_transporter-like_ATP-bd"/>
</dbReference>
<keyword evidence="4" id="KW-0547">Nucleotide-binding</keyword>
<dbReference type="SUPFAM" id="SSF52540">
    <property type="entry name" value="P-loop containing nucleoside triphosphate hydrolases"/>
    <property type="match status" value="1"/>
</dbReference>
<evidence type="ECO:0000256" key="5">
    <source>
        <dbReference type="ARBA" id="ARBA00022840"/>
    </source>
</evidence>
<feature type="domain" description="ABC transporter" evidence="6">
    <location>
        <begin position="21"/>
        <end position="79"/>
    </location>
</feature>
<keyword evidence="3" id="KW-0536">Nodulation</keyword>
<feature type="non-terminal residue" evidence="7">
    <location>
        <position position="86"/>
    </location>
</feature>
<comment type="similarity">
    <text evidence="1">Belongs to the ABC transporter superfamily.</text>
</comment>
<evidence type="ECO:0000313" key="8">
    <source>
        <dbReference type="Proteomes" id="UP000447545"/>
    </source>
</evidence>
<dbReference type="EMBL" id="WJYA01000097">
    <property type="protein sequence ID" value="MTE28381.1"/>
    <property type="molecule type" value="Genomic_DNA"/>
</dbReference>
<name>A0A7K1GGY5_9FLAO</name>
<evidence type="ECO:0000256" key="3">
    <source>
        <dbReference type="ARBA" id="ARBA00022458"/>
    </source>
</evidence>
<evidence type="ECO:0000256" key="2">
    <source>
        <dbReference type="ARBA" id="ARBA00022448"/>
    </source>
</evidence>
<keyword evidence="2" id="KW-0813">Transport</keyword>
<keyword evidence="5 7" id="KW-0067">ATP-binding</keyword>
<sequence length="86" mass="9674">MTYILKTNQLTKVFKGKEVISSVNMHVKKGEIYGFLGPNGAGKTTIMKMITNLIKPTSGDIEIFDEKLTDTSYELLKRMGTIIEYP</sequence>
<dbReference type="GO" id="GO:0016887">
    <property type="term" value="F:ATP hydrolysis activity"/>
    <property type="evidence" value="ECO:0007669"/>
    <property type="project" value="InterPro"/>
</dbReference>
<dbReference type="InterPro" id="IPR027417">
    <property type="entry name" value="P-loop_NTPase"/>
</dbReference>